<evidence type="ECO:0000259" key="2">
    <source>
        <dbReference type="Pfam" id="PF07589"/>
    </source>
</evidence>
<name>A0A0E9MNF2_9SPHN</name>
<keyword evidence="4" id="KW-1185">Reference proteome</keyword>
<proteinExistence type="predicted"/>
<dbReference type="InterPro" id="IPR013424">
    <property type="entry name" value="Ice-binding_C"/>
</dbReference>
<evidence type="ECO:0000313" key="4">
    <source>
        <dbReference type="Proteomes" id="UP000033202"/>
    </source>
</evidence>
<organism evidence="3 4">
    <name type="scientific">Sphingomonas changbaiensis NBRC 104936</name>
    <dbReference type="NCBI Taxonomy" id="1219043"/>
    <lineage>
        <taxon>Bacteria</taxon>
        <taxon>Pseudomonadati</taxon>
        <taxon>Pseudomonadota</taxon>
        <taxon>Alphaproteobacteria</taxon>
        <taxon>Sphingomonadales</taxon>
        <taxon>Sphingomonadaceae</taxon>
        <taxon>Sphingomonas</taxon>
    </lineage>
</organism>
<dbReference type="AlphaFoldDB" id="A0A0E9MNF2"/>
<keyword evidence="1" id="KW-0732">Signal</keyword>
<reference evidence="3 4" key="1">
    <citation type="submission" date="2015-04" db="EMBL/GenBank/DDBJ databases">
        <title>Whole genome shotgun sequence of Sphingomonas changbaiensis NBRC 104936.</title>
        <authorList>
            <person name="Katano-Makiyama Y."/>
            <person name="Hosoyama A."/>
            <person name="Hashimoto M."/>
            <person name="Noguchi M."/>
            <person name="Tsuchikane K."/>
            <person name="Ohji S."/>
            <person name="Yamazoe A."/>
            <person name="Ichikawa N."/>
            <person name="Kimura A."/>
            <person name="Fujita N."/>
        </authorList>
    </citation>
    <scope>NUCLEOTIDE SEQUENCE [LARGE SCALE GENOMIC DNA]</scope>
    <source>
        <strain evidence="3 4">NBRC 104936</strain>
    </source>
</reference>
<feature type="signal peptide" evidence="1">
    <location>
        <begin position="1"/>
        <end position="21"/>
    </location>
</feature>
<feature type="domain" description="Ice-binding protein C-terminal" evidence="2">
    <location>
        <begin position="198"/>
        <end position="222"/>
    </location>
</feature>
<dbReference type="NCBIfam" id="TIGR02595">
    <property type="entry name" value="PEP_CTERM"/>
    <property type="match status" value="1"/>
</dbReference>
<dbReference type="RefSeq" id="WP_084689451.1">
    <property type="nucleotide sequence ID" value="NZ_BBWU01000029.1"/>
</dbReference>
<dbReference type="EMBL" id="BBWU01000029">
    <property type="protein sequence ID" value="GAO39317.1"/>
    <property type="molecule type" value="Genomic_DNA"/>
</dbReference>
<protein>
    <recommendedName>
        <fullName evidence="2">Ice-binding protein C-terminal domain-containing protein</fullName>
    </recommendedName>
</protein>
<gene>
    <name evidence="3" type="ORF">SCH01S_29_00050</name>
</gene>
<evidence type="ECO:0000313" key="3">
    <source>
        <dbReference type="EMBL" id="GAO39317.1"/>
    </source>
</evidence>
<dbReference type="NCBIfam" id="NF035944">
    <property type="entry name" value="PEPxxWA-CTERM"/>
    <property type="match status" value="1"/>
</dbReference>
<dbReference type="Proteomes" id="UP000033202">
    <property type="component" value="Unassembled WGS sequence"/>
</dbReference>
<dbReference type="Pfam" id="PF07589">
    <property type="entry name" value="PEP-CTERM"/>
    <property type="match status" value="1"/>
</dbReference>
<sequence>MRRSVIAVAAVMALSSAPGTAALLGPTPYLSQADSPFNPASFSSFFLEDFEDAMLNSPGLSVTGGGVCVTGVGGGCPFIGSIDSVGNGGNPALGHSLFGESFDITFDAAALGGHLPTAAGVVWTDGSNPIRFEAFDQSGTSLGVLMGDHADGSFAGTTAEDRFYGATNPGGISRLTISNPGATEIDHIQYGIAAVRGVPEPAAWALMLGGLGVAGGALRVRRRSARFG</sequence>
<accession>A0A0E9MNF2</accession>
<evidence type="ECO:0000256" key="1">
    <source>
        <dbReference type="SAM" id="SignalP"/>
    </source>
</evidence>
<comment type="caution">
    <text evidence="3">The sequence shown here is derived from an EMBL/GenBank/DDBJ whole genome shotgun (WGS) entry which is preliminary data.</text>
</comment>
<feature type="chain" id="PRO_5002429478" description="Ice-binding protein C-terminal domain-containing protein" evidence="1">
    <location>
        <begin position="22"/>
        <end position="228"/>
    </location>
</feature>
<dbReference type="OrthoDB" id="8565604at2"/>